<evidence type="ECO:0000313" key="2">
    <source>
        <dbReference type="Proteomes" id="UP000886998"/>
    </source>
</evidence>
<dbReference type="OrthoDB" id="3863715at2759"/>
<gene>
    <name evidence="1" type="primary">pol_3010</name>
    <name evidence="1" type="ORF">TNIN_203241</name>
</gene>
<sequence length="37" mass="4190">DNPTPLAYADPTRHSYRRMAMSQTLILLLVVQSNQTS</sequence>
<dbReference type="EMBL" id="BMAV01004271">
    <property type="protein sequence ID" value="GFY44511.1"/>
    <property type="molecule type" value="Genomic_DNA"/>
</dbReference>
<reference evidence="1" key="1">
    <citation type="submission" date="2020-08" db="EMBL/GenBank/DDBJ databases">
        <title>Multicomponent nature underlies the extraordinary mechanical properties of spider dragline silk.</title>
        <authorList>
            <person name="Kono N."/>
            <person name="Nakamura H."/>
            <person name="Mori M."/>
            <person name="Yoshida Y."/>
            <person name="Ohtoshi R."/>
            <person name="Malay A.D."/>
            <person name="Moran D.A.P."/>
            <person name="Tomita M."/>
            <person name="Numata K."/>
            <person name="Arakawa K."/>
        </authorList>
    </citation>
    <scope>NUCLEOTIDE SEQUENCE</scope>
</reference>
<name>A0A8X6X218_9ARAC</name>
<comment type="caution">
    <text evidence="1">The sequence shown here is derived from an EMBL/GenBank/DDBJ whole genome shotgun (WGS) entry which is preliminary data.</text>
</comment>
<accession>A0A8X6X218</accession>
<protein>
    <submittedName>
        <fullName evidence="1">Retrovirus-related Pol polyprotein from transposon 17.6</fullName>
    </submittedName>
</protein>
<organism evidence="1 2">
    <name type="scientific">Trichonephila inaurata madagascariensis</name>
    <dbReference type="NCBI Taxonomy" id="2747483"/>
    <lineage>
        <taxon>Eukaryota</taxon>
        <taxon>Metazoa</taxon>
        <taxon>Ecdysozoa</taxon>
        <taxon>Arthropoda</taxon>
        <taxon>Chelicerata</taxon>
        <taxon>Arachnida</taxon>
        <taxon>Araneae</taxon>
        <taxon>Araneomorphae</taxon>
        <taxon>Entelegynae</taxon>
        <taxon>Araneoidea</taxon>
        <taxon>Nephilidae</taxon>
        <taxon>Trichonephila</taxon>
        <taxon>Trichonephila inaurata</taxon>
    </lineage>
</organism>
<feature type="non-terminal residue" evidence="1">
    <location>
        <position position="1"/>
    </location>
</feature>
<dbReference type="Proteomes" id="UP000886998">
    <property type="component" value="Unassembled WGS sequence"/>
</dbReference>
<evidence type="ECO:0000313" key="1">
    <source>
        <dbReference type="EMBL" id="GFY44511.1"/>
    </source>
</evidence>
<dbReference type="AlphaFoldDB" id="A0A8X6X218"/>
<proteinExistence type="predicted"/>
<keyword evidence="2" id="KW-1185">Reference proteome</keyword>